<comment type="caution">
    <text evidence="1">The sequence shown here is derived from an EMBL/GenBank/DDBJ whole genome shotgun (WGS) entry which is preliminary data.</text>
</comment>
<evidence type="ECO:0000313" key="2">
    <source>
        <dbReference type="Proteomes" id="UP001597319"/>
    </source>
</evidence>
<sequence length="73" mass="7646">MLKNILELNGVKELNSKQRKTIKGGGLGVGEACNNNGDAICCGTASWQCGTTQSEGGIFEGIYFQGNPVCACF</sequence>
<dbReference type="RefSeq" id="WP_378289572.1">
    <property type="nucleotide sequence ID" value="NZ_JBHULE010000002.1"/>
</dbReference>
<name>A0ABW5LAT7_9FLAO</name>
<organism evidence="1 2">
    <name type="scientific">Aquimarina rubra</name>
    <dbReference type="NCBI Taxonomy" id="1920033"/>
    <lineage>
        <taxon>Bacteria</taxon>
        <taxon>Pseudomonadati</taxon>
        <taxon>Bacteroidota</taxon>
        <taxon>Flavobacteriia</taxon>
        <taxon>Flavobacteriales</taxon>
        <taxon>Flavobacteriaceae</taxon>
        <taxon>Aquimarina</taxon>
    </lineage>
</organism>
<dbReference type="Proteomes" id="UP001597319">
    <property type="component" value="Unassembled WGS sequence"/>
</dbReference>
<gene>
    <name evidence="1" type="ORF">ACFSR1_03240</name>
</gene>
<proteinExistence type="predicted"/>
<protein>
    <recommendedName>
        <fullName evidence="3">Bacteriocin</fullName>
    </recommendedName>
</protein>
<keyword evidence="2" id="KW-1185">Reference proteome</keyword>
<accession>A0ABW5LAT7</accession>
<evidence type="ECO:0008006" key="3">
    <source>
        <dbReference type="Google" id="ProtNLM"/>
    </source>
</evidence>
<reference evidence="2" key="1">
    <citation type="journal article" date="2019" name="Int. J. Syst. Evol. Microbiol.">
        <title>The Global Catalogue of Microorganisms (GCM) 10K type strain sequencing project: providing services to taxonomists for standard genome sequencing and annotation.</title>
        <authorList>
            <consortium name="The Broad Institute Genomics Platform"/>
            <consortium name="The Broad Institute Genome Sequencing Center for Infectious Disease"/>
            <person name="Wu L."/>
            <person name="Ma J."/>
        </authorList>
    </citation>
    <scope>NUCLEOTIDE SEQUENCE [LARGE SCALE GENOMIC DNA]</scope>
    <source>
        <strain evidence="2">KCTC 52274</strain>
    </source>
</reference>
<dbReference type="EMBL" id="JBHULE010000002">
    <property type="protein sequence ID" value="MFD2561670.1"/>
    <property type="molecule type" value="Genomic_DNA"/>
</dbReference>
<evidence type="ECO:0000313" key="1">
    <source>
        <dbReference type="EMBL" id="MFD2561670.1"/>
    </source>
</evidence>